<dbReference type="EMBL" id="KV417646">
    <property type="protein sequence ID" value="KZP12479.1"/>
    <property type="molecule type" value="Genomic_DNA"/>
</dbReference>
<sequence length="242" mass="26597">MRSKQIARDVIQKQSPFESYLDQHYDGVTAKVFLDAYRHYDDVPCSNDRDANGHYDGVPCSNDRHANRHYDGLPCPNDRDVNQHYNGPHAQMTATQTGMTTASHAKGPQRNQHGTRHGLQPHKSDDAHDGSGQLLTEVLRDTSQAAPQKSDDTHDGSIQLLTEAPHKTNEHGTPDANVPPLATPVPPQHVSAPKEGPSSRVKEGGDNKEEDEAFHLKMSLRAVALRTGDVWRCLVLGTPAVT</sequence>
<protein>
    <submittedName>
        <fullName evidence="2">Uncharacterized protein</fullName>
    </submittedName>
</protein>
<keyword evidence="3" id="KW-1185">Reference proteome</keyword>
<feature type="region of interest" description="Disordered" evidence="1">
    <location>
        <begin position="96"/>
        <end position="130"/>
    </location>
</feature>
<organism evidence="2 3">
    <name type="scientific">Athelia psychrophila</name>
    <dbReference type="NCBI Taxonomy" id="1759441"/>
    <lineage>
        <taxon>Eukaryota</taxon>
        <taxon>Fungi</taxon>
        <taxon>Dikarya</taxon>
        <taxon>Basidiomycota</taxon>
        <taxon>Agaricomycotina</taxon>
        <taxon>Agaricomycetes</taxon>
        <taxon>Agaricomycetidae</taxon>
        <taxon>Atheliales</taxon>
        <taxon>Atheliaceae</taxon>
        <taxon>Athelia</taxon>
    </lineage>
</organism>
<gene>
    <name evidence="2" type="ORF">FIBSPDRAFT_898122</name>
</gene>
<evidence type="ECO:0000313" key="2">
    <source>
        <dbReference type="EMBL" id="KZP12479.1"/>
    </source>
</evidence>
<feature type="region of interest" description="Disordered" evidence="1">
    <location>
        <begin position="166"/>
        <end position="210"/>
    </location>
</feature>
<evidence type="ECO:0000313" key="3">
    <source>
        <dbReference type="Proteomes" id="UP000076532"/>
    </source>
</evidence>
<dbReference type="AlphaFoldDB" id="A0A166BBT9"/>
<accession>A0A166BBT9</accession>
<evidence type="ECO:0000256" key="1">
    <source>
        <dbReference type="SAM" id="MobiDB-lite"/>
    </source>
</evidence>
<name>A0A166BBT9_9AGAM</name>
<reference evidence="2 3" key="1">
    <citation type="journal article" date="2016" name="Mol. Biol. Evol.">
        <title>Comparative Genomics of Early-Diverging Mushroom-Forming Fungi Provides Insights into the Origins of Lignocellulose Decay Capabilities.</title>
        <authorList>
            <person name="Nagy L.G."/>
            <person name="Riley R."/>
            <person name="Tritt A."/>
            <person name="Adam C."/>
            <person name="Daum C."/>
            <person name="Floudas D."/>
            <person name="Sun H."/>
            <person name="Yadav J.S."/>
            <person name="Pangilinan J."/>
            <person name="Larsson K.H."/>
            <person name="Matsuura K."/>
            <person name="Barry K."/>
            <person name="Labutti K."/>
            <person name="Kuo R."/>
            <person name="Ohm R.A."/>
            <person name="Bhattacharya S.S."/>
            <person name="Shirouzu T."/>
            <person name="Yoshinaga Y."/>
            <person name="Martin F.M."/>
            <person name="Grigoriev I.V."/>
            <person name="Hibbett D.S."/>
        </authorList>
    </citation>
    <scope>NUCLEOTIDE SEQUENCE [LARGE SCALE GENOMIC DNA]</scope>
    <source>
        <strain evidence="2 3">CBS 109695</strain>
    </source>
</reference>
<dbReference type="Proteomes" id="UP000076532">
    <property type="component" value="Unassembled WGS sequence"/>
</dbReference>
<proteinExistence type="predicted"/>